<evidence type="ECO:0000313" key="2">
    <source>
        <dbReference type="EMBL" id="NWB97831.1"/>
    </source>
</evidence>
<keyword evidence="1 2" id="KW-0808">Transferase</keyword>
<name>A0A7Y8C416_9PSED</name>
<comment type="caution">
    <text evidence="2">The sequence shown here is derived from an EMBL/GenBank/DDBJ whole genome shotgun (WGS) entry which is preliminary data.</text>
</comment>
<gene>
    <name evidence="2" type="ORF">HX882_18195</name>
</gene>
<sequence>MPLDQTSVRVHLTNIAGLGAIQLLNSLLPALEGNGGVRVVETYLPDRGELASYTGTDASVRRTHYRRYLPNALSRVVECLFPGRQFDGDVPLLVMGDLPIRCRAHQTVFVQTPHLLQPEKSTWSAAGLKRSLLRWVFRLNIRYAQAFIVQTTFMRDSLIASYPSLHSRVHVVAQPVPAWLLKSGLKRTRRVGEKQAPLRLIYPAAGYPHKNHRLLGGIASGDLADWPIDSLEITLAETSNPAVHIPWLRCVDRLASLQMLEAYGRVDGLLFLSRDESYGFPLVEAMFAGLPIICPDLPYARVLCGNEAIYFRVDDPGSLKQAVNELHEKLSGDYWPDWSEQLKAIPKDWDTVAQSILDVAVSPSAEVPNELNARDN</sequence>
<dbReference type="EMBL" id="JACAQB010000008">
    <property type="protein sequence ID" value="NWB97831.1"/>
    <property type="molecule type" value="Genomic_DNA"/>
</dbReference>
<reference evidence="2 3" key="1">
    <citation type="submission" date="2020-04" db="EMBL/GenBank/DDBJ databases">
        <title>Molecular characterization of pseudomonads from Agaricus bisporus reveal novel blotch 2 pathogens in Western Europe.</title>
        <authorList>
            <person name="Taparia T."/>
            <person name="Krijger M."/>
            <person name="Haynes E."/>
            <person name="Elpinstone J.G."/>
            <person name="Noble R."/>
            <person name="Van Der Wolf J."/>
        </authorList>
    </citation>
    <scope>NUCLEOTIDE SEQUENCE [LARGE SCALE GENOMIC DNA]</scope>
    <source>
        <strain evidence="2 3">H7001</strain>
    </source>
</reference>
<dbReference type="AlphaFoldDB" id="A0A7Y8C416"/>
<dbReference type="PANTHER" id="PTHR46401:SF2">
    <property type="entry name" value="GLYCOSYLTRANSFERASE WBBK-RELATED"/>
    <property type="match status" value="1"/>
</dbReference>
<dbReference type="Proteomes" id="UP000539985">
    <property type="component" value="Unassembled WGS sequence"/>
</dbReference>
<dbReference type="Gene3D" id="3.40.50.2000">
    <property type="entry name" value="Glycogen Phosphorylase B"/>
    <property type="match status" value="1"/>
</dbReference>
<dbReference type="GO" id="GO:0016757">
    <property type="term" value="F:glycosyltransferase activity"/>
    <property type="evidence" value="ECO:0007669"/>
    <property type="project" value="TreeGrafter"/>
</dbReference>
<proteinExistence type="predicted"/>
<protein>
    <submittedName>
        <fullName evidence="2">Glycosyl transferase family 1</fullName>
    </submittedName>
</protein>
<evidence type="ECO:0000256" key="1">
    <source>
        <dbReference type="ARBA" id="ARBA00022679"/>
    </source>
</evidence>
<dbReference type="SUPFAM" id="SSF53756">
    <property type="entry name" value="UDP-Glycosyltransferase/glycogen phosphorylase"/>
    <property type="match status" value="1"/>
</dbReference>
<dbReference type="RefSeq" id="WP_177103476.1">
    <property type="nucleotide sequence ID" value="NZ_JACAQB010000008.1"/>
</dbReference>
<evidence type="ECO:0000313" key="3">
    <source>
        <dbReference type="Proteomes" id="UP000539985"/>
    </source>
</evidence>
<organism evidence="2 3">
    <name type="scientific">Pseudomonas gingeri</name>
    <dbReference type="NCBI Taxonomy" id="117681"/>
    <lineage>
        <taxon>Bacteria</taxon>
        <taxon>Pseudomonadati</taxon>
        <taxon>Pseudomonadota</taxon>
        <taxon>Gammaproteobacteria</taxon>
        <taxon>Pseudomonadales</taxon>
        <taxon>Pseudomonadaceae</taxon>
        <taxon>Pseudomonas</taxon>
    </lineage>
</organism>
<accession>A0A7Y8C416</accession>
<dbReference type="PANTHER" id="PTHR46401">
    <property type="entry name" value="GLYCOSYLTRANSFERASE WBBK-RELATED"/>
    <property type="match status" value="1"/>
</dbReference>